<evidence type="ECO:0000256" key="1">
    <source>
        <dbReference type="ARBA" id="ARBA00004651"/>
    </source>
</evidence>
<protein>
    <submittedName>
        <fullName evidence="7">LysE family transporter</fullName>
    </submittedName>
</protein>
<organism evidence="7 8">
    <name type="scientific">Pikeienuella piscinae</name>
    <dbReference type="NCBI Taxonomy" id="2748098"/>
    <lineage>
        <taxon>Bacteria</taxon>
        <taxon>Pseudomonadati</taxon>
        <taxon>Pseudomonadota</taxon>
        <taxon>Alphaproteobacteria</taxon>
        <taxon>Rhodobacterales</taxon>
        <taxon>Paracoccaceae</taxon>
        <taxon>Pikeienuella</taxon>
    </lineage>
</organism>
<evidence type="ECO:0000256" key="2">
    <source>
        <dbReference type="ARBA" id="ARBA00022475"/>
    </source>
</evidence>
<accession>A0A7M3T672</accession>
<dbReference type="GO" id="GO:0015171">
    <property type="term" value="F:amino acid transmembrane transporter activity"/>
    <property type="evidence" value="ECO:0007669"/>
    <property type="project" value="TreeGrafter"/>
</dbReference>
<keyword evidence="3 6" id="KW-0812">Transmembrane</keyword>
<evidence type="ECO:0000256" key="6">
    <source>
        <dbReference type="SAM" id="Phobius"/>
    </source>
</evidence>
<name>A0A7M3T672_9RHOB</name>
<keyword evidence="5 6" id="KW-0472">Membrane</keyword>
<feature type="transmembrane region" description="Helical" evidence="6">
    <location>
        <begin position="185"/>
        <end position="204"/>
    </location>
</feature>
<keyword evidence="4 6" id="KW-1133">Transmembrane helix</keyword>
<dbReference type="AlphaFoldDB" id="A0A7M3T672"/>
<evidence type="ECO:0000256" key="4">
    <source>
        <dbReference type="ARBA" id="ARBA00022989"/>
    </source>
</evidence>
<evidence type="ECO:0000256" key="5">
    <source>
        <dbReference type="ARBA" id="ARBA00023136"/>
    </source>
</evidence>
<sequence length="210" mass="21267">MSDFSFLIAPALAFFALAAAPGPATLTVAKTAMASGGRAAAALSAGLGLSLAGWGALAAAGFGPVLTAFAPALLALKVGGGLFLLWLAWGAARRALKPAEDAPDAAPARPSGRLFLRGATLNGVNPKALLAWGAVIALGVRPDTGAADVWLIWALCSALGLVAYLGYSALFARPTARRVYAAARRWVEGAAAALFCLAGLRLLTWRAESP</sequence>
<dbReference type="Proteomes" id="UP000503336">
    <property type="component" value="Chromosome"/>
</dbReference>
<proteinExistence type="predicted"/>
<reference evidence="7 8" key="1">
    <citation type="submission" date="2020-02" db="EMBL/GenBank/DDBJ databases">
        <title>complete genome sequence of Rhodobacteraceae bacterium.</title>
        <authorList>
            <person name="Park J."/>
            <person name="Kim Y.-S."/>
            <person name="Kim K.-H."/>
        </authorList>
    </citation>
    <scope>NUCLEOTIDE SEQUENCE [LARGE SCALE GENOMIC DNA]</scope>
    <source>
        <strain evidence="7 8">RR4-56</strain>
    </source>
</reference>
<evidence type="ECO:0000313" key="8">
    <source>
        <dbReference type="Proteomes" id="UP000503336"/>
    </source>
</evidence>
<comment type="subcellular location">
    <subcellularLocation>
        <location evidence="1">Cell membrane</location>
        <topology evidence="1">Multi-pass membrane protein</topology>
    </subcellularLocation>
</comment>
<feature type="transmembrane region" description="Helical" evidence="6">
    <location>
        <begin position="150"/>
        <end position="173"/>
    </location>
</feature>
<dbReference type="PANTHER" id="PTHR30086:SF19">
    <property type="entry name" value="THREONINE EFFLUX PROTEIN"/>
    <property type="match status" value="1"/>
</dbReference>
<feature type="transmembrane region" description="Helical" evidence="6">
    <location>
        <begin position="39"/>
        <end position="62"/>
    </location>
</feature>
<dbReference type="Pfam" id="PF01810">
    <property type="entry name" value="LysE"/>
    <property type="match status" value="1"/>
</dbReference>
<dbReference type="PANTHER" id="PTHR30086">
    <property type="entry name" value="ARGININE EXPORTER PROTEIN ARGO"/>
    <property type="match status" value="1"/>
</dbReference>
<evidence type="ECO:0000256" key="3">
    <source>
        <dbReference type="ARBA" id="ARBA00022692"/>
    </source>
</evidence>
<dbReference type="InterPro" id="IPR001123">
    <property type="entry name" value="LeuE-type"/>
</dbReference>
<keyword evidence="2" id="KW-1003">Cell membrane</keyword>
<dbReference type="EMBL" id="CP049056">
    <property type="protein sequence ID" value="QIE57503.1"/>
    <property type="molecule type" value="Genomic_DNA"/>
</dbReference>
<dbReference type="KEGG" id="hdh:G5B40_19865"/>
<dbReference type="GO" id="GO:0005886">
    <property type="term" value="C:plasma membrane"/>
    <property type="evidence" value="ECO:0007669"/>
    <property type="project" value="UniProtKB-SubCell"/>
</dbReference>
<keyword evidence="8" id="KW-1185">Reference proteome</keyword>
<evidence type="ECO:0000313" key="7">
    <source>
        <dbReference type="EMBL" id="QIE57503.1"/>
    </source>
</evidence>
<gene>
    <name evidence="7" type="ORF">G5B40_19865</name>
</gene>
<feature type="transmembrane region" description="Helical" evidence="6">
    <location>
        <begin position="69"/>
        <end position="89"/>
    </location>
</feature>
<dbReference type="RefSeq" id="WP_165102550.1">
    <property type="nucleotide sequence ID" value="NZ_CP049056.1"/>
</dbReference>